<evidence type="ECO:0000313" key="6">
    <source>
        <dbReference type="EMBL" id="TDG03537.1"/>
    </source>
</evidence>
<evidence type="ECO:0000256" key="3">
    <source>
        <dbReference type="PIRSR" id="PIRSR001235-1"/>
    </source>
</evidence>
<dbReference type="SUPFAM" id="SSF55031">
    <property type="entry name" value="Bacterial exopeptidase dimerisation domain"/>
    <property type="match status" value="1"/>
</dbReference>
<organism evidence="6 7">
    <name type="scientific">Paraburkholderia guartelaensis</name>
    <dbReference type="NCBI Taxonomy" id="2546446"/>
    <lineage>
        <taxon>Bacteria</taxon>
        <taxon>Pseudomonadati</taxon>
        <taxon>Pseudomonadota</taxon>
        <taxon>Betaproteobacteria</taxon>
        <taxon>Burkholderiales</taxon>
        <taxon>Burkholderiaceae</taxon>
        <taxon>Paraburkholderia</taxon>
    </lineage>
</organism>
<feature type="binding site" evidence="3">
    <location>
        <position position="383"/>
    </location>
    <ligand>
        <name>Zn(2+)</name>
        <dbReference type="ChEBI" id="CHEBI:29105"/>
        <label>2</label>
    </ligand>
</feature>
<dbReference type="SUPFAM" id="SSF53187">
    <property type="entry name" value="Zn-dependent exopeptidases"/>
    <property type="match status" value="1"/>
</dbReference>
<dbReference type="InterPro" id="IPR010158">
    <property type="entry name" value="Amidase_Cbmase"/>
</dbReference>
<dbReference type="NCBIfam" id="TIGR01879">
    <property type="entry name" value="hydantase"/>
    <property type="match status" value="1"/>
</dbReference>
<dbReference type="InterPro" id="IPR036264">
    <property type="entry name" value="Bact_exopeptidase_dim_dom"/>
</dbReference>
<evidence type="ECO:0000256" key="4">
    <source>
        <dbReference type="SAM" id="MobiDB-lite"/>
    </source>
</evidence>
<feature type="binding site" evidence="3">
    <location>
        <position position="130"/>
    </location>
    <ligand>
        <name>Zn(2+)</name>
        <dbReference type="ChEBI" id="CHEBI:29105"/>
        <label>2</label>
    </ligand>
</feature>
<feature type="region of interest" description="Disordered" evidence="4">
    <location>
        <begin position="413"/>
        <end position="434"/>
    </location>
</feature>
<dbReference type="Gene3D" id="3.40.630.10">
    <property type="entry name" value="Zn peptidases"/>
    <property type="match status" value="1"/>
</dbReference>
<keyword evidence="3" id="KW-0479">Metal-binding</keyword>
<evidence type="ECO:0000256" key="2">
    <source>
        <dbReference type="ARBA" id="ARBA00022801"/>
    </source>
</evidence>
<dbReference type="GO" id="GO:0046872">
    <property type="term" value="F:metal ion binding"/>
    <property type="evidence" value="ECO:0007669"/>
    <property type="project" value="UniProtKB-KW"/>
</dbReference>
<keyword evidence="2 6" id="KW-0378">Hydrolase</keyword>
<dbReference type="GO" id="GO:0016813">
    <property type="term" value="F:hydrolase activity, acting on carbon-nitrogen (but not peptide) bonds, in linear amidines"/>
    <property type="evidence" value="ECO:0007669"/>
    <property type="project" value="InterPro"/>
</dbReference>
<sequence length="434" mass="46715">MNSLPKINLERLQATIDTMAGIGAKDNGGCCRISLTDEDKLGRDQFVTWCREAGCSVHVDAFGNIFAIRAGSRLDSSVVLTGSHLDTQPNGGRLDGIYGVLAGLEVIRTLNDHNICTERAIAVVNWTNEEGARFSPGLTGSSGYAGDLDLSFARAIVAPDGARFGDELARIGYAGTFSRRALDPIAYVELHIEQGPVLEQYERTIGVVEGVQGVRWYDVELQGSDRHAGTTPMAARQDSFMALARITQSMRQEVLSIDPEIRFTVGRVSVKPGSPNTVPGFSSFSIDLRHQSAGLLDRIENVLAAKAHVIGVEEGVETTMRRTMVVPPIEFDTCIVETVAAITQSVGYPAMRMTSGAMHDACRLSKVAPTGMIFVPSRLGISHHEDEWTAPDDLAAGANVLLRTLVSLADQSVNQRGATAPEDDRNVPSQSLGH</sequence>
<keyword evidence="3" id="KW-0862">Zinc</keyword>
<feature type="domain" description="Peptidase M20 dimerisation" evidence="5">
    <location>
        <begin position="211"/>
        <end position="305"/>
    </location>
</feature>
<dbReference type="InterPro" id="IPR011650">
    <property type="entry name" value="Peptidase_M20_dimer"/>
</dbReference>
<dbReference type="NCBIfam" id="NF006769">
    <property type="entry name" value="PRK09290.1-3"/>
    <property type="match status" value="1"/>
</dbReference>
<evidence type="ECO:0000256" key="1">
    <source>
        <dbReference type="ARBA" id="ARBA00006153"/>
    </source>
</evidence>
<dbReference type="Pfam" id="PF01546">
    <property type="entry name" value="Peptidase_M20"/>
    <property type="match status" value="1"/>
</dbReference>
<feature type="binding site" evidence="3">
    <location>
        <position position="95"/>
    </location>
    <ligand>
        <name>Zn(2+)</name>
        <dbReference type="ChEBI" id="CHEBI:29105"/>
        <label>1</label>
    </ligand>
</feature>
<dbReference type="AlphaFoldDB" id="A0A4R5L6K7"/>
<dbReference type="Proteomes" id="UP000295606">
    <property type="component" value="Unassembled WGS sequence"/>
</dbReference>
<dbReference type="NCBIfam" id="NF006771">
    <property type="entry name" value="PRK09290.1-5"/>
    <property type="match status" value="1"/>
</dbReference>
<name>A0A4R5L6K7_9BURK</name>
<comment type="caution">
    <text evidence="6">The sequence shown here is derived from an EMBL/GenBank/DDBJ whole genome shotgun (WGS) entry which is preliminary data.</text>
</comment>
<feature type="binding site" evidence="3">
    <location>
        <position position="84"/>
    </location>
    <ligand>
        <name>Zn(2+)</name>
        <dbReference type="ChEBI" id="CHEBI:29105"/>
        <label>1</label>
    </ligand>
</feature>
<accession>A0A4R5L6K7</accession>
<dbReference type="RefSeq" id="WP_133188184.1">
    <property type="nucleotide sequence ID" value="NZ_SMOD01000039.1"/>
</dbReference>
<dbReference type="OrthoDB" id="9808195at2"/>
<dbReference type="Gene3D" id="3.30.70.360">
    <property type="match status" value="1"/>
</dbReference>
<feature type="binding site" evidence="3">
    <location>
        <position position="191"/>
    </location>
    <ligand>
        <name>Zn(2+)</name>
        <dbReference type="ChEBI" id="CHEBI:29105"/>
        <label>1</label>
    </ligand>
</feature>
<dbReference type="EMBL" id="SMOD01000039">
    <property type="protein sequence ID" value="TDG03537.1"/>
    <property type="molecule type" value="Genomic_DNA"/>
</dbReference>
<dbReference type="PIRSF" id="PIRSF001235">
    <property type="entry name" value="Amidase_carbamoylase"/>
    <property type="match status" value="1"/>
</dbReference>
<proteinExistence type="inferred from homology"/>
<protein>
    <submittedName>
        <fullName evidence="6">Zn-dependent hydrolase</fullName>
    </submittedName>
</protein>
<evidence type="ECO:0000259" key="5">
    <source>
        <dbReference type="Pfam" id="PF07687"/>
    </source>
</evidence>
<comment type="cofactor">
    <cofactor evidence="3">
        <name>Zn(2+)</name>
        <dbReference type="ChEBI" id="CHEBI:29105"/>
    </cofactor>
    <text evidence="3">Binds 2 Zn(2+) ions per subunit.</text>
</comment>
<dbReference type="Pfam" id="PF07687">
    <property type="entry name" value="M20_dimer"/>
    <property type="match status" value="1"/>
</dbReference>
<dbReference type="PANTHER" id="PTHR32494:SF5">
    <property type="entry name" value="ALLANTOATE AMIDOHYDROLASE"/>
    <property type="match status" value="1"/>
</dbReference>
<reference evidence="6 7" key="1">
    <citation type="submission" date="2019-03" db="EMBL/GenBank/DDBJ databases">
        <title>Paraburkholderia sp. isolated from native Mimosa gymnas in Guartela State Park, Brazil.</title>
        <authorList>
            <person name="Paulitsch F."/>
            <person name="Hungria M."/>
            <person name="Delamuta J.R.M."/>
            <person name="Ribeiro R.A."/>
            <person name="Dall'Agnol R."/>
            <person name="Silva J.S.B."/>
        </authorList>
    </citation>
    <scope>NUCLEOTIDE SEQUENCE [LARGE SCALE GENOMIC DNA]</scope>
    <source>
        <strain evidence="6 7">CNPSo 3008</strain>
    </source>
</reference>
<dbReference type="PANTHER" id="PTHR32494">
    <property type="entry name" value="ALLANTOATE DEIMINASE-RELATED"/>
    <property type="match status" value="1"/>
</dbReference>
<evidence type="ECO:0000313" key="7">
    <source>
        <dbReference type="Proteomes" id="UP000295606"/>
    </source>
</evidence>
<comment type="similarity">
    <text evidence="1">Belongs to the peptidase M20 family.</text>
</comment>
<dbReference type="CDD" id="cd03884">
    <property type="entry name" value="M20_bAS"/>
    <property type="match status" value="1"/>
</dbReference>
<feature type="binding site" evidence="3">
    <location>
        <position position="95"/>
    </location>
    <ligand>
        <name>Zn(2+)</name>
        <dbReference type="ChEBI" id="CHEBI:29105"/>
        <label>2</label>
    </ligand>
</feature>
<gene>
    <name evidence="6" type="ORF">E1N52_34170</name>
</gene>
<dbReference type="InterPro" id="IPR002933">
    <property type="entry name" value="Peptidase_M20"/>
</dbReference>